<feature type="compositionally biased region" description="Polar residues" evidence="1">
    <location>
        <begin position="162"/>
        <end position="172"/>
    </location>
</feature>
<dbReference type="EMBL" id="CAJVPZ010007855">
    <property type="protein sequence ID" value="CAG8591310.1"/>
    <property type="molecule type" value="Genomic_DNA"/>
</dbReference>
<dbReference type="Proteomes" id="UP000789396">
    <property type="component" value="Unassembled WGS sequence"/>
</dbReference>
<name>A0A9N9G9S2_9GLOM</name>
<evidence type="ECO:0000313" key="2">
    <source>
        <dbReference type="EMBL" id="CAG8591310.1"/>
    </source>
</evidence>
<evidence type="ECO:0000256" key="1">
    <source>
        <dbReference type="SAM" id="MobiDB-lite"/>
    </source>
</evidence>
<feature type="non-terminal residue" evidence="2">
    <location>
        <position position="1"/>
    </location>
</feature>
<feature type="region of interest" description="Disordered" evidence="1">
    <location>
        <begin position="151"/>
        <end position="172"/>
    </location>
</feature>
<accession>A0A9N9G9S2</accession>
<dbReference type="SUPFAM" id="SSF82109">
    <property type="entry name" value="MIR domain"/>
    <property type="match status" value="1"/>
</dbReference>
<dbReference type="InterPro" id="IPR036300">
    <property type="entry name" value="MIR_dom_sf"/>
</dbReference>
<organism evidence="2 3">
    <name type="scientific">Racocetra fulgida</name>
    <dbReference type="NCBI Taxonomy" id="60492"/>
    <lineage>
        <taxon>Eukaryota</taxon>
        <taxon>Fungi</taxon>
        <taxon>Fungi incertae sedis</taxon>
        <taxon>Mucoromycota</taxon>
        <taxon>Glomeromycotina</taxon>
        <taxon>Glomeromycetes</taxon>
        <taxon>Diversisporales</taxon>
        <taxon>Gigasporaceae</taxon>
        <taxon>Racocetra</taxon>
    </lineage>
</organism>
<evidence type="ECO:0000313" key="3">
    <source>
        <dbReference type="Proteomes" id="UP000789396"/>
    </source>
</evidence>
<comment type="caution">
    <text evidence="2">The sequence shown here is derived from an EMBL/GenBank/DDBJ whole genome shotgun (WGS) entry which is preliminary data.</text>
</comment>
<sequence>MESERKILALHFTYSTDITHFIIELRQLLADAEILDLKLQKQSILKILPTKFLDTFRLKIVNSQNIDDVFINLRSFLSQFKRVVKYGSVITLRHIDYRATGPTDHELWTIMPEVIKDGISPTYNPVNDGNKIKGSVVCYGDQITLLNNGTGQKLHSHKRTENSNYRKSPVTSQQEDASVASVFSVISVISVVIDPSVILVLS</sequence>
<gene>
    <name evidence="2" type="ORF">RFULGI_LOCUS6239</name>
</gene>
<proteinExistence type="predicted"/>
<keyword evidence="3" id="KW-1185">Reference proteome</keyword>
<protein>
    <submittedName>
        <fullName evidence="2">18811_t:CDS:1</fullName>
    </submittedName>
</protein>
<reference evidence="2" key="1">
    <citation type="submission" date="2021-06" db="EMBL/GenBank/DDBJ databases">
        <authorList>
            <person name="Kallberg Y."/>
            <person name="Tangrot J."/>
            <person name="Rosling A."/>
        </authorList>
    </citation>
    <scope>NUCLEOTIDE SEQUENCE</scope>
    <source>
        <strain evidence="2">IN212</strain>
    </source>
</reference>
<dbReference type="OrthoDB" id="5588846at2759"/>
<dbReference type="AlphaFoldDB" id="A0A9N9G9S2"/>